<evidence type="ECO:0000256" key="2">
    <source>
        <dbReference type="SAM" id="Phobius"/>
    </source>
</evidence>
<sequence>MIEELRQALESAPKFSAATWVEQLQDRARNVSDLSFLKNDLTELAQEKVLNGDHLNSGGATTLIDKLAQATTAHAVASLSGDDDPYNFRGCADQTISKLNMTDTLTRLMGYCYADHLDAHITAKGLPKLAVLQQDASFVSEYKNMFLNIDTVVEQIEHDLTVGTLSYSASLLFVANYFEHEATPLLHEHSKIWVQAFGKIAQAKIAAAVGDKGFVQTDKFPALVSLVSQALTIAYGQAVEGFLRPPYSGEILQPLAGMDVPEDVKKRIEQLKLENLQLGDWKAYGEVMVSLWDDVAAKYNGAVRTQAKVETAHYEPQVIFDPMVGPPPPVITTTTGQGVKDWLNRGRSNQSTFVTKDPGVNWKISIASPFGSCFVAGTEVITRTGPKKIEDLAEHDWVLTRGEFDEWGKVSDERVQVPVEDPIIHDDENPFFTAGHVFFTTTGLRALDPTLAMKENPWADVGRLAVGHVVLRLDSDDEQYQQVLIKSISSERMPDVRYVYGVHLREGRRSYHANRYLVAVNYPELTMKSICKMLRTIPVPEQARMLFAFDELRPLFERFGIGGISDMLRVEVEAESDKNSMRLYKVARNKLTGPGHGSLQYPPEEINGVNYSKLLAPLPNVSVLEGVVYVDGQVCQRASIDNIKNQIRWVRSVNQPSDTADIFEHGNLIVDPLTLAAQGAILYSTDAEAEKALDIGFIQYLAMGCQLDGPPTYQEAMLVASAPVYSMARLAQAVPARAEVAAEEPSEERTLEEAAFEEAPAARVSAMQSRAPRVTLMTAEAEETDIDPLFAPGDETLPFMNPLRFNMIFDANRYKKDQVNPGDPVTFGSLDLAVGRKRADGLSTRVAILPDLDKLRDLIQAKLVDPTIGKLASFYVSTLSIDDQQRTKVSIAMTPNAQELLRGYKDKASADEDFSFGWTFKETLDTDVSLGMMFSSLELTLGPDQKTATGSIVEYSSDSETGEGPKHLLLSNPGDTAKRVEIEKRTDASSTAGGVPTGSPTTPISTPQKPVPPPRQGPKGPYHVATLEAIPYNNEDLEKKSKSVLESIMYFHMETGDLNEILNKKQPDDLPPHLAKNLPGNLRDWIRNVYSPAYTALTIAESYNTKDWVSKFKPQERAKILYFWQGDGPRCLSSSPEYKILNQLAVREAMLRLYSVLDQFVTDDGPTWAKTYYEEVKANKLYDAAEQVVVGNQQPLQKYCNILYVLDADGQYAKEFYEDVVDISASSLAIQQTSLSGDSAPWLPHATKALADALLNPNDKTIPDEVRKSFMKDFEQFCKEQNIEFDRENKEKLANALISQLNLATNMPKALGAATLFAKGLFYRSSTVVKQGAWLKSNDMSKSGGKLGTAIKMLALFANVANLIFNKDADLTDSEKARVGGTIAKNVMDILGPHFIKTGPRSAAQIHAETAILNDKARKTPFGWRRGKLVEEKVKYMEKLGEEALEGNANAARSGGLLSRLKNKISVPPKVMRMIGIAIAVAFIGFLIWDLVAHGGAMSGGQLALGIINIVLEAAIVIVEVLGLLLPASTLIPVIGQILAIAVIVVGVLVMIFGNTEHQKTPGEKFVERMQTSGGWLSRIDEPPSPLLSATISSSSGNKNSTATFTVTLTNDTGKTISFIDAAPSAPGQTPSTDTINSVELSFFSGSDDTNLFSNAAFAGPGEARPNGSGTWSITTPGAGGSKAWDVAMQKPNGTSLRSTNFNLRVKGITGQTAKIDLGSKMEFSISGTLGTTAGTTMIKVIEKRPGAPFAPATFEITRN</sequence>
<keyword evidence="2" id="KW-0812">Transmembrane</keyword>
<dbReference type="VEuPathDB" id="FungiDB:FOXG_18425"/>
<keyword evidence="2" id="KW-0472">Membrane</keyword>
<organism evidence="3 4">
    <name type="scientific">Fusarium oxysporum</name>
    <name type="common">Fusarium vascular wilt</name>
    <dbReference type="NCBI Taxonomy" id="5507"/>
    <lineage>
        <taxon>Eukaryota</taxon>
        <taxon>Fungi</taxon>
        <taxon>Dikarya</taxon>
        <taxon>Ascomycota</taxon>
        <taxon>Pezizomycotina</taxon>
        <taxon>Sordariomycetes</taxon>
        <taxon>Hypocreomycetidae</taxon>
        <taxon>Hypocreales</taxon>
        <taxon>Nectriaceae</taxon>
        <taxon>Fusarium</taxon>
        <taxon>Fusarium oxysporum species complex</taxon>
    </lineage>
</organism>
<feature type="compositionally biased region" description="Basic and acidic residues" evidence="1">
    <location>
        <begin position="976"/>
        <end position="987"/>
    </location>
</feature>
<dbReference type="Gene3D" id="2.170.16.10">
    <property type="entry name" value="Hedgehog/Intein (Hint) domain"/>
    <property type="match status" value="1"/>
</dbReference>
<dbReference type="InterPro" id="IPR036844">
    <property type="entry name" value="Hint_dom_sf"/>
</dbReference>
<feature type="transmembrane region" description="Helical" evidence="2">
    <location>
        <begin position="1531"/>
        <end position="1553"/>
    </location>
</feature>
<evidence type="ECO:0000313" key="3">
    <source>
        <dbReference type="EMBL" id="RKK96068.1"/>
    </source>
</evidence>
<feature type="transmembrane region" description="Helical" evidence="2">
    <location>
        <begin position="1471"/>
        <end position="1491"/>
    </location>
</feature>
<dbReference type="VEuPathDB" id="FungiDB:FOZG_12135"/>
<accession>A0A420PU23</accession>
<comment type="caution">
    <text evidence="3">The sequence shown here is derived from an EMBL/GenBank/DDBJ whole genome shotgun (WGS) entry which is preliminary data.</text>
</comment>
<dbReference type="EMBL" id="MRCY01000125">
    <property type="protein sequence ID" value="RKK96068.1"/>
    <property type="molecule type" value="Genomic_DNA"/>
</dbReference>
<feature type="compositionally biased region" description="Low complexity" evidence="1">
    <location>
        <begin position="989"/>
        <end position="1008"/>
    </location>
</feature>
<feature type="region of interest" description="Disordered" evidence="1">
    <location>
        <begin position="955"/>
        <end position="1022"/>
    </location>
</feature>
<gene>
    <name evidence="3" type="ORF">BFJ68_g14537</name>
</gene>
<keyword evidence="2" id="KW-1133">Transmembrane helix</keyword>
<dbReference type="VEuPathDB" id="FungiDB:FOMG_10957"/>
<name>A0A420PU23_FUSOX</name>
<reference evidence="3 4" key="1">
    <citation type="journal article" date="2018" name="Sci. Rep.">
        <title>Characterisation of pathogen-specific regions and novel effector candidates in Fusarium oxysporum f. sp. cepae.</title>
        <authorList>
            <person name="Armitage A.D."/>
            <person name="Taylor A."/>
            <person name="Sobczyk M.K."/>
            <person name="Baxter L."/>
            <person name="Greenfield B.P."/>
            <person name="Bates H.J."/>
            <person name="Wilson F."/>
            <person name="Jackson A.C."/>
            <person name="Ott S."/>
            <person name="Harrison R.J."/>
            <person name="Clarkson J.P."/>
        </authorList>
    </citation>
    <scope>NUCLEOTIDE SEQUENCE [LARGE SCALE GENOMIC DNA]</scope>
    <source>
        <strain evidence="3 4">Fo_A28</strain>
    </source>
</reference>
<dbReference type="VEuPathDB" id="FungiDB:HZS61_014999"/>
<evidence type="ECO:0000256" key="1">
    <source>
        <dbReference type="SAM" id="MobiDB-lite"/>
    </source>
</evidence>
<feature type="transmembrane region" description="Helical" evidence="2">
    <location>
        <begin position="1503"/>
        <end position="1525"/>
    </location>
</feature>
<evidence type="ECO:0000313" key="4">
    <source>
        <dbReference type="Proteomes" id="UP000285860"/>
    </source>
</evidence>
<dbReference type="Proteomes" id="UP000285860">
    <property type="component" value="Unassembled WGS sequence"/>
</dbReference>
<dbReference type="VEuPathDB" id="FungiDB:FOIG_01838"/>
<dbReference type="VEuPathDB" id="FungiDB:FOC4_g10002164"/>
<protein>
    <submittedName>
        <fullName evidence="3">Uncharacterized protein</fullName>
    </submittedName>
</protein>
<proteinExistence type="predicted"/>
<dbReference type="SUPFAM" id="SSF51294">
    <property type="entry name" value="Hedgehog/intein (Hint) domain"/>
    <property type="match status" value="1"/>
</dbReference>
<dbReference type="VEuPathDB" id="FungiDB:FOC1_g10015153"/>